<dbReference type="PANTHER" id="PTHR35010">
    <property type="entry name" value="BLL4672 PROTEIN-RELATED"/>
    <property type="match status" value="1"/>
</dbReference>
<dbReference type="AlphaFoldDB" id="A0A3G2ECK3"/>
<dbReference type="Gene3D" id="3.30.450.180">
    <property type="match status" value="1"/>
</dbReference>
<protein>
    <submittedName>
        <fullName evidence="2">XRE family transcriptional regulator</fullName>
    </submittedName>
</protein>
<evidence type="ECO:0000313" key="2">
    <source>
        <dbReference type="EMBL" id="AYM77981.1"/>
    </source>
</evidence>
<dbReference type="CDD" id="cd00093">
    <property type="entry name" value="HTH_XRE"/>
    <property type="match status" value="1"/>
</dbReference>
<proteinExistence type="predicted"/>
<dbReference type="Gene3D" id="1.10.260.40">
    <property type="entry name" value="lambda repressor-like DNA-binding domains"/>
    <property type="match status" value="1"/>
</dbReference>
<evidence type="ECO:0000313" key="3">
    <source>
        <dbReference type="Proteomes" id="UP000279594"/>
    </source>
</evidence>
<dbReference type="Pfam" id="PF13560">
    <property type="entry name" value="HTH_31"/>
    <property type="match status" value="1"/>
</dbReference>
<dbReference type="EMBL" id="CP033019">
    <property type="protein sequence ID" value="AYM77981.1"/>
    <property type="molecule type" value="Genomic_DNA"/>
</dbReference>
<dbReference type="SMART" id="SM00530">
    <property type="entry name" value="HTH_XRE"/>
    <property type="match status" value="1"/>
</dbReference>
<name>A0A3G2ECK3_9BURK</name>
<reference evidence="2 3" key="1">
    <citation type="submission" date="2018-10" db="EMBL/GenBank/DDBJ databases">
        <title>Effects of UV and annual dynamics of microbial communities in freshwater RAS systems.</title>
        <authorList>
            <person name="Bekkelund A.K."/>
            <person name="Hansen B.R."/>
            <person name="Stokken H."/>
            <person name="Eriksen B.F."/>
            <person name="Kashulin N.A."/>
        </authorList>
    </citation>
    <scope>NUCLEOTIDE SEQUENCE [LARGE SCALE GENOMIC DNA]</scope>
    <source>
        <strain evidence="2 3">BHSEK</strain>
    </source>
</reference>
<dbReference type="InterPro" id="IPR010982">
    <property type="entry name" value="Lambda_DNA-bd_dom_sf"/>
</dbReference>
<dbReference type="InterPro" id="IPR041413">
    <property type="entry name" value="MLTR_LBD"/>
</dbReference>
<dbReference type="RefSeq" id="WP_121670281.1">
    <property type="nucleotide sequence ID" value="NZ_CP033019.1"/>
</dbReference>
<evidence type="ECO:0000259" key="1">
    <source>
        <dbReference type="SMART" id="SM00530"/>
    </source>
</evidence>
<dbReference type="SUPFAM" id="SSF47413">
    <property type="entry name" value="lambda repressor-like DNA-binding domains"/>
    <property type="match status" value="1"/>
</dbReference>
<gene>
    <name evidence="2" type="ORF">D9M09_20880</name>
</gene>
<dbReference type="Proteomes" id="UP000279594">
    <property type="component" value="Chromosome"/>
</dbReference>
<feature type="domain" description="HTH cro/C1-type" evidence="1">
    <location>
        <begin position="14"/>
        <end position="86"/>
    </location>
</feature>
<dbReference type="GO" id="GO:0003677">
    <property type="term" value="F:DNA binding"/>
    <property type="evidence" value="ECO:0007669"/>
    <property type="project" value="InterPro"/>
</dbReference>
<organism evidence="2 3">
    <name type="scientific">Janthinobacterium agaricidamnosum</name>
    <dbReference type="NCBI Taxonomy" id="55508"/>
    <lineage>
        <taxon>Bacteria</taxon>
        <taxon>Pseudomonadati</taxon>
        <taxon>Pseudomonadota</taxon>
        <taxon>Betaproteobacteria</taxon>
        <taxon>Burkholderiales</taxon>
        <taxon>Oxalobacteraceae</taxon>
        <taxon>Janthinobacterium</taxon>
    </lineage>
</organism>
<keyword evidence="3" id="KW-1185">Reference proteome</keyword>
<accession>A0A3G2ECK3</accession>
<sequence length="266" mass="30274">MRTLQRTRHELAAYLQARRARLSPEDVGLPGGGRRRTPGLRREEVAALAGVGLTWYTWLEQGRDIGVSSAFLDKLAEVLKLDAAERRHLFLLAHARPPAEEGKTFCVVPPPVRRLMHELAHPAYVLNLRWDVLAFNAGADALFGFGTHVPARRNLLWLLFTDPLLRSRFAGWEEQAPLMLSSFRRDYARATQEADIHALVEELEKVSPEFKQWWRRHDVHAPCAGVRQLDVCGEQLAYEHTSLTIDADRHLRLVVYARQLADDIAP</sequence>
<dbReference type="InterPro" id="IPR001387">
    <property type="entry name" value="Cro/C1-type_HTH"/>
</dbReference>
<dbReference type="Pfam" id="PF17765">
    <property type="entry name" value="MLTR_LBD"/>
    <property type="match status" value="1"/>
</dbReference>